<organism evidence="1">
    <name type="scientific">marine metagenome</name>
    <dbReference type="NCBI Taxonomy" id="408172"/>
    <lineage>
        <taxon>unclassified sequences</taxon>
        <taxon>metagenomes</taxon>
        <taxon>ecological metagenomes</taxon>
    </lineage>
</organism>
<dbReference type="AlphaFoldDB" id="A0A382IA64"/>
<feature type="non-terminal residue" evidence="1">
    <location>
        <position position="1"/>
    </location>
</feature>
<feature type="non-terminal residue" evidence="1">
    <location>
        <position position="448"/>
    </location>
</feature>
<name>A0A382IA64_9ZZZZ</name>
<accession>A0A382IA64</accession>
<gene>
    <name evidence="1" type="ORF">METZ01_LOCUS249350</name>
</gene>
<evidence type="ECO:0000313" key="1">
    <source>
        <dbReference type="EMBL" id="SVB96496.1"/>
    </source>
</evidence>
<protein>
    <submittedName>
        <fullName evidence="1">Uncharacterized protein</fullName>
    </submittedName>
</protein>
<reference evidence="1" key="1">
    <citation type="submission" date="2018-05" db="EMBL/GenBank/DDBJ databases">
        <authorList>
            <person name="Lanie J.A."/>
            <person name="Ng W.-L."/>
            <person name="Kazmierczak K.M."/>
            <person name="Andrzejewski T.M."/>
            <person name="Davidsen T.M."/>
            <person name="Wayne K.J."/>
            <person name="Tettelin H."/>
            <person name="Glass J.I."/>
            <person name="Rusch D."/>
            <person name="Podicherti R."/>
            <person name="Tsui H.-C.T."/>
            <person name="Winkler M.E."/>
        </authorList>
    </citation>
    <scope>NUCLEOTIDE SEQUENCE</scope>
</reference>
<proteinExistence type="predicted"/>
<sequence length="448" mass="43237">TLSHTSDANDEDFTIEQVGTFDASLIVNSAGTGVDAITVSATAGGIDITATGTADTEDLDITTVGVTTELRLTSASTEADAINLESTAGGILLEAGLDEDNAIKLHATGGSDQTIIVQNTAGTTAAGDATDAAIGLNAAAGGVALNAGTDLTIDAATALEINSSGGTIKVGNDAVGQNIEIGNVAFARTIIVGEAADPSTTTEVELNGIIVDVNAGSGGFDVDASGTVDIAVAAAAAASDGSSINLTAGAGTGGGNRAGGNIILTPGTKANAGTDGFVSINGPSSSTAGLYLSPNAASANDRWKITAAADGSSLTMSSFSGAGEAPRLVIGEDGVVTSPGGFAGDMASDELTATTPMLIGSSSNTDDAVVLQADGAGTGTTAAITIINAQGISNTGAAQSIQITSNDGGVEILSGDGTAANSQIYLHANGGTDELIKIHSDLGTGAGS</sequence>
<dbReference type="EMBL" id="UINC01066124">
    <property type="protein sequence ID" value="SVB96496.1"/>
    <property type="molecule type" value="Genomic_DNA"/>
</dbReference>